<gene>
    <name evidence="2" type="ordered locus">CHU_1129</name>
</gene>
<dbReference type="AlphaFoldDB" id="A0A6N4SQ23"/>
<dbReference type="EMBL" id="CP000383">
    <property type="protein sequence ID" value="ABG58404.1"/>
    <property type="molecule type" value="Genomic_DNA"/>
</dbReference>
<evidence type="ECO:0000313" key="3">
    <source>
        <dbReference type="Proteomes" id="UP000001822"/>
    </source>
</evidence>
<proteinExistence type="predicted"/>
<feature type="coiled-coil region" evidence="1">
    <location>
        <begin position="25"/>
        <end position="52"/>
    </location>
</feature>
<accession>A0A6N4SQ23</accession>
<dbReference type="Proteomes" id="UP000001822">
    <property type="component" value="Chromosome"/>
</dbReference>
<sequence>MAGSKDLLLRLEALEAKALKLAHAHKELSISYKDLQSENLRLKNQIILKEEEVRNFHNQEKISKIVTSIAEDTYRKTELKLKINEYIKEIDKCIAFIKE</sequence>
<evidence type="ECO:0000313" key="2">
    <source>
        <dbReference type="EMBL" id="ABG58404.1"/>
    </source>
</evidence>
<name>A0A6N4SQ23_CYTH3</name>
<keyword evidence="1" id="KW-0175">Coiled coil</keyword>
<keyword evidence="3" id="KW-1185">Reference proteome</keyword>
<dbReference type="RefSeq" id="WP_011584519.1">
    <property type="nucleotide sequence ID" value="NC_008255.1"/>
</dbReference>
<evidence type="ECO:0000256" key="1">
    <source>
        <dbReference type="SAM" id="Coils"/>
    </source>
</evidence>
<organism evidence="2 3">
    <name type="scientific">Cytophaga hutchinsonii (strain ATCC 33406 / DSM 1761 / CIP 103989 / NBRC 15051 / NCIMB 9469 / D465)</name>
    <dbReference type="NCBI Taxonomy" id="269798"/>
    <lineage>
        <taxon>Bacteria</taxon>
        <taxon>Pseudomonadati</taxon>
        <taxon>Bacteroidota</taxon>
        <taxon>Cytophagia</taxon>
        <taxon>Cytophagales</taxon>
        <taxon>Cytophagaceae</taxon>
        <taxon>Cytophaga</taxon>
    </lineage>
</organism>
<dbReference type="KEGG" id="chu:CHU_1129"/>
<protein>
    <submittedName>
        <fullName evidence="2">Uncharacterized protein</fullName>
    </submittedName>
</protein>
<reference evidence="2 3" key="1">
    <citation type="journal article" date="2007" name="Appl. Environ. Microbiol.">
        <title>Genome sequence of the cellulolytic gliding bacterium Cytophaga hutchinsonii.</title>
        <authorList>
            <person name="Xie G."/>
            <person name="Bruce D.C."/>
            <person name="Challacombe J.F."/>
            <person name="Chertkov O."/>
            <person name="Detter J.C."/>
            <person name="Gilna P."/>
            <person name="Han C.S."/>
            <person name="Lucas S."/>
            <person name="Misra M."/>
            <person name="Myers G.L."/>
            <person name="Richardson P."/>
            <person name="Tapia R."/>
            <person name="Thayer N."/>
            <person name="Thompson L.S."/>
            <person name="Brettin T.S."/>
            <person name="Henrissat B."/>
            <person name="Wilson D.B."/>
            <person name="McBride M.J."/>
        </authorList>
    </citation>
    <scope>NUCLEOTIDE SEQUENCE [LARGE SCALE GENOMIC DNA]</scope>
    <source>
        <strain evidence="3">ATCC 33406 / DSM 1761 / CIP 103989 / NBRC 15051 / NCIMB 9469 / D465</strain>
    </source>
</reference>
<dbReference type="OrthoDB" id="1467932at2"/>